<dbReference type="GeneID" id="94582868"/>
<sequence length="134" mass="14964">MIGTTTPIISRRLLFVRLIAFLVAFYLVARISACQDVCSARGGPEFNSPLRRQCFGTTFLPFQTVFLSLVSSEVVLFFLFRADVLKGRVGVWNTQLEVAYICYCSKHIVLSFVSGLDHVSVGGVDSSMRQLLYL</sequence>
<protein>
    <submittedName>
        <fullName evidence="2">Uncharacterized protein</fullName>
    </submittedName>
</protein>
<dbReference type="AlphaFoldDB" id="A0A1D8N9Y6"/>
<organism evidence="2 3">
    <name type="scientific">Yarrowia lipolytica</name>
    <name type="common">Candida lipolytica</name>
    <dbReference type="NCBI Taxonomy" id="4952"/>
    <lineage>
        <taxon>Eukaryota</taxon>
        <taxon>Fungi</taxon>
        <taxon>Dikarya</taxon>
        <taxon>Ascomycota</taxon>
        <taxon>Saccharomycotina</taxon>
        <taxon>Dipodascomycetes</taxon>
        <taxon>Dipodascales</taxon>
        <taxon>Dipodascales incertae sedis</taxon>
        <taxon>Yarrowia</taxon>
    </lineage>
</organism>
<accession>A0A1D8N9Y6</accession>
<dbReference type="EMBL" id="CP017555">
    <property type="protein sequence ID" value="AOW02440.1"/>
    <property type="molecule type" value="Genomic_DNA"/>
</dbReference>
<keyword evidence="1" id="KW-0812">Transmembrane</keyword>
<dbReference type="Proteomes" id="UP000182444">
    <property type="component" value="Chromosome 1C"/>
</dbReference>
<evidence type="ECO:0000313" key="2">
    <source>
        <dbReference type="EMBL" id="AOW02440.1"/>
    </source>
</evidence>
<dbReference type="RefSeq" id="XP_068138331.1">
    <property type="nucleotide sequence ID" value="XM_068282230.1"/>
</dbReference>
<name>A0A1D8N9Y6_YARLL</name>
<proteinExistence type="predicted"/>
<evidence type="ECO:0000256" key="1">
    <source>
        <dbReference type="SAM" id="Phobius"/>
    </source>
</evidence>
<keyword evidence="1" id="KW-0472">Membrane</keyword>
<gene>
    <name evidence="2" type="ORF">YALI1_C08938g</name>
</gene>
<keyword evidence="1" id="KW-1133">Transmembrane helix</keyword>
<feature type="transmembrane region" description="Helical" evidence="1">
    <location>
        <begin position="58"/>
        <end position="80"/>
    </location>
</feature>
<dbReference type="VEuPathDB" id="FungiDB:YALI1_C08938g"/>
<evidence type="ECO:0000313" key="3">
    <source>
        <dbReference type="Proteomes" id="UP000182444"/>
    </source>
</evidence>
<reference evidence="2 3" key="1">
    <citation type="journal article" date="2016" name="PLoS ONE">
        <title>Sequence Assembly of Yarrowia lipolytica Strain W29/CLIB89 Shows Transposable Element Diversity.</title>
        <authorList>
            <person name="Magnan C."/>
            <person name="Yu J."/>
            <person name="Chang I."/>
            <person name="Jahn E."/>
            <person name="Kanomata Y."/>
            <person name="Wu J."/>
            <person name="Zeller M."/>
            <person name="Oakes M."/>
            <person name="Baldi P."/>
            <person name="Sandmeyer S."/>
        </authorList>
    </citation>
    <scope>NUCLEOTIDE SEQUENCE [LARGE SCALE GENOMIC DNA]</scope>
    <source>
        <strain evidence="3">CLIB89(W29)</strain>
    </source>
</reference>